<dbReference type="SUPFAM" id="SSF53720">
    <property type="entry name" value="ALDH-like"/>
    <property type="match status" value="1"/>
</dbReference>
<gene>
    <name evidence="6" type="ORF">FB555_001057</name>
</gene>
<dbReference type="InterPro" id="IPR029510">
    <property type="entry name" value="Ald_DH_CS_GLU"/>
</dbReference>
<dbReference type="Pfam" id="PF00171">
    <property type="entry name" value="Aldedh"/>
    <property type="match status" value="1"/>
</dbReference>
<dbReference type="InterPro" id="IPR016161">
    <property type="entry name" value="Ald_DH/histidinol_DH"/>
</dbReference>
<dbReference type="InterPro" id="IPR015590">
    <property type="entry name" value="Aldehyde_DH_dom"/>
</dbReference>
<dbReference type="EMBL" id="JACGWU010000002">
    <property type="protein sequence ID" value="MBA8828959.1"/>
    <property type="molecule type" value="Genomic_DNA"/>
</dbReference>
<dbReference type="InterPro" id="IPR016162">
    <property type="entry name" value="Ald_DH_N"/>
</dbReference>
<evidence type="ECO:0000256" key="2">
    <source>
        <dbReference type="ARBA" id="ARBA00023002"/>
    </source>
</evidence>
<comment type="similarity">
    <text evidence="1 4">Belongs to the aldehyde dehydrogenase family.</text>
</comment>
<dbReference type="Gene3D" id="3.40.309.10">
    <property type="entry name" value="Aldehyde Dehydrogenase, Chain A, domain 2"/>
    <property type="match status" value="1"/>
</dbReference>
<dbReference type="InterPro" id="IPR016163">
    <property type="entry name" value="Ald_DH_C"/>
</dbReference>
<reference evidence="6 7" key="1">
    <citation type="submission" date="2020-07" db="EMBL/GenBank/DDBJ databases">
        <title>Sequencing the genomes of 1000 actinobacteria strains.</title>
        <authorList>
            <person name="Klenk H.-P."/>
        </authorList>
    </citation>
    <scope>NUCLEOTIDE SEQUENCE [LARGE SCALE GENOMIC DNA]</scope>
    <source>
        <strain evidence="6 7">DSM 23737</strain>
    </source>
</reference>
<dbReference type="FunFam" id="3.40.605.10:FF:000007">
    <property type="entry name" value="NAD/NADP-dependent betaine aldehyde dehydrogenase"/>
    <property type="match status" value="1"/>
</dbReference>
<feature type="domain" description="Aldehyde dehydrogenase" evidence="5">
    <location>
        <begin position="17"/>
        <end position="481"/>
    </location>
</feature>
<evidence type="ECO:0000256" key="3">
    <source>
        <dbReference type="PROSITE-ProRule" id="PRU10007"/>
    </source>
</evidence>
<dbReference type="CDD" id="cd07139">
    <property type="entry name" value="ALDH_AldA-Rv0768"/>
    <property type="match status" value="1"/>
</dbReference>
<name>A0A7W3JTH8_9MICO</name>
<comment type="caution">
    <text evidence="6">The sequence shown here is derived from an EMBL/GenBank/DDBJ whole genome shotgun (WGS) entry which is preliminary data.</text>
</comment>
<dbReference type="EC" id="1.2.1.3" evidence="6"/>
<evidence type="ECO:0000313" key="7">
    <source>
        <dbReference type="Proteomes" id="UP000524237"/>
    </source>
</evidence>
<dbReference type="AlphaFoldDB" id="A0A7W3JTH8"/>
<dbReference type="PANTHER" id="PTHR42804">
    <property type="entry name" value="ALDEHYDE DEHYDROGENASE"/>
    <property type="match status" value="1"/>
</dbReference>
<dbReference type="Gene3D" id="3.40.605.10">
    <property type="entry name" value="Aldehyde Dehydrogenase, Chain A, domain 1"/>
    <property type="match status" value="1"/>
</dbReference>
<evidence type="ECO:0000256" key="1">
    <source>
        <dbReference type="ARBA" id="ARBA00009986"/>
    </source>
</evidence>
<keyword evidence="2 4" id="KW-0560">Oxidoreductase</keyword>
<sequence>MTALEAYHDDIFVGGEWIRSTSGTFIDVVNPATEEIWGRVPEANERDVDVAVQAAHRAFRGNGWSDIGAAGRAAIMLRFADELTARGEEMARYITTENGTPITETSSAASHSAGILRYFASLADYVDQEDHRPFPGNSGNYTIVRREPRGVAALIAPWNFPLTLVMVKLAPALIAGCTVVIKPASETPLDLRVLMDAANAAGIPPGVINLITGSRIAGGLLVTHPLVAKVAFTGSTEAGQIIAEQCGRLLRPVTLELGGKSASIILPDANLADFAAILNRTCLRNTGQTCYNSTRILAPHSIYQDVVDAVAATVSMTNIGDPFDPSTVYGPSASARQRDTVERYIQIGKDEGALVAAGGGGRPAHLDRGFFVTPTVFANVDNTMRIAQEEIFGPVLVVIPFEDEEDAIRIANESRFGLGGSIFTANPDHGVEVAARIETGSVGINFYGSNLTAPFGGWKDSGIGMEYGPEGVAAYLRLKSIHRTA</sequence>
<dbReference type="GO" id="GO:0004029">
    <property type="term" value="F:aldehyde dehydrogenase (NAD+) activity"/>
    <property type="evidence" value="ECO:0007669"/>
    <property type="project" value="UniProtKB-EC"/>
</dbReference>
<evidence type="ECO:0000313" key="6">
    <source>
        <dbReference type="EMBL" id="MBA8828959.1"/>
    </source>
</evidence>
<accession>A0A7W3JTH8</accession>
<keyword evidence="7" id="KW-1185">Reference proteome</keyword>
<organism evidence="6 7">
    <name type="scientific">Alpinimonas psychrophila</name>
    <dbReference type="NCBI Taxonomy" id="748908"/>
    <lineage>
        <taxon>Bacteria</taxon>
        <taxon>Bacillati</taxon>
        <taxon>Actinomycetota</taxon>
        <taxon>Actinomycetes</taxon>
        <taxon>Micrococcales</taxon>
        <taxon>Microbacteriaceae</taxon>
        <taxon>Alpinimonas</taxon>
    </lineage>
</organism>
<protein>
    <submittedName>
        <fullName evidence="6">Aldehyde dehydrogenase (NAD+)</fullName>
        <ecNumber evidence="6">1.2.1.3</ecNumber>
    </submittedName>
</protein>
<dbReference type="PANTHER" id="PTHR42804:SF1">
    <property type="entry name" value="ALDEHYDE DEHYDROGENASE-RELATED"/>
    <property type="match status" value="1"/>
</dbReference>
<dbReference type="PROSITE" id="PS00687">
    <property type="entry name" value="ALDEHYDE_DEHYDR_GLU"/>
    <property type="match status" value="1"/>
</dbReference>
<evidence type="ECO:0000256" key="4">
    <source>
        <dbReference type="RuleBase" id="RU003345"/>
    </source>
</evidence>
<dbReference type="RefSeq" id="WP_182484393.1">
    <property type="nucleotide sequence ID" value="NZ_JACGWU010000002.1"/>
</dbReference>
<dbReference type="Proteomes" id="UP000524237">
    <property type="component" value="Unassembled WGS sequence"/>
</dbReference>
<feature type="active site" evidence="3">
    <location>
        <position position="256"/>
    </location>
</feature>
<proteinExistence type="inferred from homology"/>
<evidence type="ECO:0000259" key="5">
    <source>
        <dbReference type="Pfam" id="PF00171"/>
    </source>
</evidence>